<accession>A0A6J5PZ16</accession>
<organism evidence="1">
    <name type="scientific">uncultured Caudovirales phage</name>
    <dbReference type="NCBI Taxonomy" id="2100421"/>
    <lineage>
        <taxon>Viruses</taxon>
        <taxon>Duplodnaviria</taxon>
        <taxon>Heunggongvirae</taxon>
        <taxon>Uroviricota</taxon>
        <taxon>Caudoviricetes</taxon>
        <taxon>Peduoviridae</taxon>
        <taxon>Maltschvirus</taxon>
        <taxon>Maltschvirus maltsch</taxon>
    </lineage>
</organism>
<gene>
    <name evidence="1" type="ORF">UFOVP999_3</name>
</gene>
<sequence>MAGTAGSSLTAELNRLASTTGKPAQGAANVYAGTSGLGLIAALNIKASGVRQPSAYKGLNAICNELAGTSGKSASDALRTI</sequence>
<dbReference type="EMBL" id="LR796947">
    <property type="protein sequence ID" value="CAB4177240.1"/>
    <property type="molecule type" value="Genomic_DNA"/>
</dbReference>
<name>A0A6J5PZ16_9CAUD</name>
<evidence type="ECO:0000313" key="1">
    <source>
        <dbReference type="EMBL" id="CAB4177240.1"/>
    </source>
</evidence>
<protein>
    <submittedName>
        <fullName evidence="1">Uncharacterized protein</fullName>
    </submittedName>
</protein>
<reference evidence="1" key="1">
    <citation type="submission" date="2020-05" db="EMBL/GenBank/DDBJ databases">
        <authorList>
            <person name="Chiriac C."/>
            <person name="Salcher M."/>
            <person name="Ghai R."/>
            <person name="Kavagutti S V."/>
        </authorList>
    </citation>
    <scope>NUCLEOTIDE SEQUENCE</scope>
</reference>
<proteinExistence type="predicted"/>